<proteinExistence type="inferred from homology"/>
<accession>A0A3D8PRP5</accession>
<keyword evidence="7" id="KW-1185">Reference proteome</keyword>
<keyword evidence="4 5" id="KW-0472">Membrane</keyword>
<gene>
    <name evidence="6" type="ORF">CWR48_11725</name>
</gene>
<organism evidence="6 7">
    <name type="scientific">Oceanobacillus arenosus</name>
    <dbReference type="NCBI Taxonomy" id="1229153"/>
    <lineage>
        <taxon>Bacteria</taxon>
        <taxon>Bacillati</taxon>
        <taxon>Bacillota</taxon>
        <taxon>Bacilli</taxon>
        <taxon>Bacillales</taxon>
        <taxon>Bacillaceae</taxon>
        <taxon>Oceanobacillus</taxon>
    </lineage>
</organism>
<dbReference type="EMBL" id="PIOC01000017">
    <property type="protein sequence ID" value="RDW18247.1"/>
    <property type="molecule type" value="Genomic_DNA"/>
</dbReference>
<comment type="similarity">
    <text evidence="5">Belongs to the UPF0344 family.</text>
</comment>
<evidence type="ECO:0000256" key="5">
    <source>
        <dbReference type="HAMAP-Rule" id="MF_01536"/>
    </source>
</evidence>
<feature type="transmembrane region" description="Helical" evidence="5">
    <location>
        <begin position="42"/>
        <end position="62"/>
    </location>
</feature>
<protein>
    <recommendedName>
        <fullName evidence="5">UPF0344 protein CWR48_11725</fullName>
    </recommendedName>
</protein>
<evidence type="ECO:0000256" key="3">
    <source>
        <dbReference type="ARBA" id="ARBA00022989"/>
    </source>
</evidence>
<evidence type="ECO:0000313" key="6">
    <source>
        <dbReference type="EMBL" id="RDW18247.1"/>
    </source>
</evidence>
<dbReference type="Pfam" id="PF07457">
    <property type="entry name" value="DUF1516"/>
    <property type="match status" value="1"/>
</dbReference>
<dbReference type="RefSeq" id="WP_115773427.1">
    <property type="nucleotide sequence ID" value="NZ_PIOC01000017.1"/>
</dbReference>
<sequence>MTHMHITSWVLGFILLIIAIVLQKQGKAKPAKIVHMILRLDYLFILYTGGDLLAMYFSNIQMPMFAEAIVKGLAGIWIIAAMEMILIKMSKGKSTTSAWVQFVIALILVLVLGFFRLPLGLM</sequence>
<name>A0A3D8PRP5_9BACI</name>
<dbReference type="Proteomes" id="UP000257143">
    <property type="component" value="Unassembled WGS sequence"/>
</dbReference>
<evidence type="ECO:0000256" key="2">
    <source>
        <dbReference type="ARBA" id="ARBA00022692"/>
    </source>
</evidence>
<comment type="caution">
    <text evidence="6">The sequence shown here is derived from an EMBL/GenBank/DDBJ whole genome shotgun (WGS) entry which is preliminary data.</text>
</comment>
<evidence type="ECO:0000256" key="1">
    <source>
        <dbReference type="ARBA" id="ARBA00022475"/>
    </source>
</evidence>
<evidence type="ECO:0000256" key="4">
    <source>
        <dbReference type="ARBA" id="ARBA00023136"/>
    </source>
</evidence>
<feature type="transmembrane region" description="Helical" evidence="5">
    <location>
        <begin position="68"/>
        <end position="87"/>
    </location>
</feature>
<dbReference type="InterPro" id="IPR010899">
    <property type="entry name" value="UPF0344"/>
</dbReference>
<feature type="transmembrane region" description="Helical" evidence="5">
    <location>
        <begin position="99"/>
        <end position="119"/>
    </location>
</feature>
<dbReference type="AlphaFoldDB" id="A0A3D8PRP5"/>
<feature type="transmembrane region" description="Helical" evidence="5">
    <location>
        <begin position="6"/>
        <end position="22"/>
    </location>
</feature>
<comment type="subcellular location">
    <subcellularLocation>
        <location evidence="5">Cell membrane</location>
        <topology evidence="5">Multi-pass membrane protein</topology>
    </subcellularLocation>
</comment>
<keyword evidence="1 5" id="KW-1003">Cell membrane</keyword>
<keyword evidence="3 5" id="KW-1133">Transmembrane helix</keyword>
<dbReference type="GO" id="GO:0005886">
    <property type="term" value="C:plasma membrane"/>
    <property type="evidence" value="ECO:0007669"/>
    <property type="project" value="UniProtKB-SubCell"/>
</dbReference>
<dbReference type="OrthoDB" id="2365314at2"/>
<reference evidence="7" key="1">
    <citation type="submission" date="2017-11" db="EMBL/GenBank/DDBJ databases">
        <authorList>
            <person name="Zhu W."/>
        </authorList>
    </citation>
    <scope>NUCLEOTIDE SEQUENCE [LARGE SCALE GENOMIC DNA]</scope>
    <source>
        <strain evidence="7">CAU 1183</strain>
    </source>
</reference>
<evidence type="ECO:0000313" key="7">
    <source>
        <dbReference type="Proteomes" id="UP000257143"/>
    </source>
</evidence>
<keyword evidence="2 5" id="KW-0812">Transmembrane</keyword>
<dbReference type="HAMAP" id="MF_01536">
    <property type="entry name" value="UPF0344"/>
    <property type="match status" value="1"/>
</dbReference>